<feature type="transmembrane region" description="Helical" evidence="1">
    <location>
        <begin position="87"/>
        <end position="108"/>
    </location>
</feature>
<feature type="transmembrane region" description="Helical" evidence="1">
    <location>
        <begin position="44"/>
        <end position="66"/>
    </location>
</feature>
<keyword evidence="1" id="KW-0812">Transmembrane</keyword>
<feature type="signal peptide" evidence="2">
    <location>
        <begin position="1"/>
        <end position="20"/>
    </location>
</feature>
<dbReference type="Proteomes" id="UP000019141">
    <property type="component" value="Unassembled WGS sequence"/>
</dbReference>
<evidence type="ECO:0000256" key="1">
    <source>
        <dbReference type="SAM" id="Phobius"/>
    </source>
</evidence>
<organism evidence="3 4">
    <name type="scientific">Entotheonella factor</name>
    <dbReference type="NCBI Taxonomy" id="1429438"/>
    <lineage>
        <taxon>Bacteria</taxon>
        <taxon>Pseudomonadati</taxon>
        <taxon>Nitrospinota/Tectimicrobiota group</taxon>
        <taxon>Candidatus Tectimicrobiota</taxon>
        <taxon>Candidatus Entotheonellia</taxon>
        <taxon>Candidatus Entotheonellales</taxon>
        <taxon>Candidatus Entotheonellaceae</taxon>
        <taxon>Candidatus Entotheonella</taxon>
    </lineage>
</organism>
<keyword evidence="1" id="KW-1133">Transmembrane helix</keyword>
<accession>W4LRH8</accession>
<keyword evidence="4" id="KW-1185">Reference proteome</keyword>
<dbReference type="HOGENOM" id="CLU_1197997_0_0_7"/>
<evidence type="ECO:0000313" key="3">
    <source>
        <dbReference type="EMBL" id="ETX00593.1"/>
    </source>
</evidence>
<evidence type="ECO:0000313" key="4">
    <source>
        <dbReference type="Proteomes" id="UP000019141"/>
    </source>
</evidence>
<gene>
    <name evidence="3" type="ORF">ETSY1_10735</name>
</gene>
<comment type="caution">
    <text evidence="3">The sequence shown here is derived from an EMBL/GenBank/DDBJ whole genome shotgun (WGS) entry which is preliminary data.</text>
</comment>
<feature type="chain" id="PRO_5004844641" evidence="2">
    <location>
        <begin position="21"/>
        <end position="231"/>
    </location>
</feature>
<dbReference type="EMBL" id="AZHW01000323">
    <property type="protein sequence ID" value="ETX00593.1"/>
    <property type="molecule type" value="Genomic_DNA"/>
</dbReference>
<protein>
    <submittedName>
        <fullName evidence="3">Uncharacterized protein</fullName>
    </submittedName>
</protein>
<sequence length="231" mass="25127">MKIASKFKGRLCLISLAAWAGVLGPADMAWAHRLSQGDSLPAPLWLYALSVMATLMAAVAIIDAFVQGEGLRPLRGGLLGHGPMVHLLVPPIAIGGAVVGVFIVLLSVSAVDDPSPEIKAWSASALEQTRAVRITMPPGITFEHCLTLTPDDTLSYWFQADQPLVFDIHYHTQNVRYDAIDAHSVRHEQRTYTPFLTQEYCLTWQNPVSSPIGLSWAFAVTTSGDKARLIP</sequence>
<dbReference type="AlphaFoldDB" id="W4LRH8"/>
<reference evidence="3 4" key="1">
    <citation type="journal article" date="2014" name="Nature">
        <title>An environmental bacterial taxon with a large and distinct metabolic repertoire.</title>
        <authorList>
            <person name="Wilson M.C."/>
            <person name="Mori T."/>
            <person name="Ruckert C."/>
            <person name="Uria A.R."/>
            <person name="Helf M.J."/>
            <person name="Takada K."/>
            <person name="Gernert C."/>
            <person name="Steffens U.A."/>
            <person name="Heycke N."/>
            <person name="Schmitt S."/>
            <person name="Rinke C."/>
            <person name="Helfrich E.J."/>
            <person name="Brachmann A.O."/>
            <person name="Gurgui C."/>
            <person name="Wakimoto T."/>
            <person name="Kracht M."/>
            <person name="Crusemann M."/>
            <person name="Hentschel U."/>
            <person name="Abe I."/>
            <person name="Matsunaga S."/>
            <person name="Kalinowski J."/>
            <person name="Takeyama H."/>
            <person name="Piel J."/>
        </authorList>
    </citation>
    <scope>NUCLEOTIDE SEQUENCE [LARGE SCALE GENOMIC DNA]</scope>
    <source>
        <strain evidence="4">TSY1</strain>
    </source>
</reference>
<proteinExistence type="predicted"/>
<keyword evidence="1" id="KW-0472">Membrane</keyword>
<keyword evidence="2" id="KW-0732">Signal</keyword>
<name>W4LRH8_ENTF1</name>
<evidence type="ECO:0000256" key="2">
    <source>
        <dbReference type="SAM" id="SignalP"/>
    </source>
</evidence>